<proteinExistence type="predicted"/>
<name>A0ABQ8QMX4_9AGAR</name>
<dbReference type="EMBL" id="MU790531">
    <property type="protein sequence ID" value="KAJ3999849.1"/>
    <property type="molecule type" value="Genomic_DNA"/>
</dbReference>
<gene>
    <name evidence="1" type="ORF">F5050DRAFT_817810</name>
</gene>
<evidence type="ECO:0008006" key="3">
    <source>
        <dbReference type="Google" id="ProtNLM"/>
    </source>
</evidence>
<accession>A0ABQ8QMX4</accession>
<organism evidence="1 2">
    <name type="scientific">Lentinula boryana</name>
    <dbReference type="NCBI Taxonomy" id="40481"/>
    <lineage>
        <taxon>Eukaryota</taxon>
        <taxon>Fungi</taxon>
        <taxon>Dikarya</taxon>
        <taxon>Basidiomycota</taxon>
        <taxon>Agaricomycotina</taxon>
        <taxon>Agaricomycetes</taxon>
        <taxon>Agaricomycetidae</taxon>
        <taxon>Agaricales</taxon>
        <taxon>Marasmiineae</taxon>
        <taxon>Omphalotaceae</taxon>
        <taxon>Lentinula</taxon>
    </lineage>
</organism>
<protein>
    <recommendedName>
        <fullName evidence="3">RING-type domain-containing protein</fullName>
    </recommendedName>
</protein>
<comment type="caution">
    <text evidence="1">The sequence shown here is derived from an EMBL/GenBank/DDBJ whole genome shotgun (WGS) entry which is preliminary data.</text>
</comment>
<dbReference type="Proteomes" id="UP001163828">
    <property type="component" value="Unassembled WGS sequence"/>
</dbReference>
<evidence type="ECO:0000313" key="1">
    <source>
        <dbReference type="EMBL" id="KAJ3999849.1"/>
    </source>
</evidence>
<reference evidence="1" key="1">
    <citation type="submission" date="2022-08" db="EMBL/GenBank/DDBJ databases">
        <authorList>
            <consortium name="DOE Joint Genome Institute"/>
            <person name="Min B."/>
            <person name="Riley R."/>
            <person name="Sierra-Patev S."/>
            <person name="Naranjo-Ortiz M."/>
            <person name="Looney B."/>
            <person name="Konkel Z."/>
            <person name="Slot J.C."/>
            <person name="Sakamoto Y."/>
            <person name="Steenwyk J.L."/>
            <person name="Rokas A."/>
            <person name="Carro J."/>
            <person name="Camarero S."/>
            <person name="Ferreira P."/>
            <person name="Molpeceres G."/>
            <person name="Ruiz-Duenas F.J."/>
            <person name="Serrano A."/>
            <person name="Henrissat B."/>
            <person name="Drula E."/>
            <person name="Hughes K.W."/>
            <person name="Mata J.L."/>
            <person name="Ishikawa N.K."/>
            <person name="Vargas-Isla R."/>
            <person name="Ushijima S."/>
            <person name="Smith C.A."/>
            <person name="Ahrendt S."/>
            <person name="Andreopoulos W."/>
            <person name="He G."/>
            <person name="Labutti K."/>
            <person name="Lipzen A."/>
            <person name="Ng V."/>
            <person name="Sandor L."/>
            <person name="Barry K."/>
            <person name="Martinez A.T."/>
            <person name="Xiao Y."/>
            <person name="Gibbons J.G."/>
            <person name="Terashima K."/>
            <person name="Hibbett D.S."/>
            <person name="Grigoriev I.V."/>
        </authorList>
    </citation>
    <scope>NUCLEOTIDE SEQUENCE</scope>
    <source>
        <strain evidence="1">TFB10827</strain>
    </source>
</reference>
<keyword evidence="2" id="KW-1185">Reference proteome</keyword>
<evidence type="ECO:0000313" key="2">
    <source>
        <dbReference type="Proteomes" id="UP001163828"/>
    </source>
</evidence>
<sequence>MPIGEDDVMFEESWTSPTVLLDNATTITEKDFNDKTSNVVVSPAKLQCPICCRFCPARDFGQCIGAPMSEFPLLKGQSGTTSRKRKRTETRTAHEVVLAPCHDCLDSLGEEEGATWGRCDNPKCWSRTEDSLRASTIKATGAFSEDNFFFGGSISRPTLSFNPSIPRQTDSPDTNKRRLGLVCPKCSPEGGLGCSHKWICDMCAFWDKHPLVWECPGCLNDYCDECEEVCFGGFEEEERCSECGKRDLCRRCRENLSNTPSGDSGFHNDLTMQLFSWRCRLCRFPVCSGCFPMALANGRIDSCRNCCSHLCGVCRSLLACQRCGGEMCQLCLGACMNHCCNNSRIFDLCMCTWKITLFLITRSILILREL</sequence>